<feature type="compositionally biased region" description="Polar residues" evidence="5">
    <location>
        <begin position="426"/>
        <end position="451"/>
    </location>
</feature>
<feature type="compositionally biased region" description="Basic and acidic residues" evidence="5">
    <location>
        <begin position="482"/>
        <end position="503"/>
    </location>
</feature>
<dbReference type="Gene3D" id="3.30.40.10">
    <property type="entry name" value="Zinc/RING finger domain, C3HC4 (zinc finger)"/>
    <property type="match status" value="1"/>
</dbReference>
<evidence type="ECO:0000256" key="5">
    <source>
        <dbReference type="SAM" id="MobiDB-lite"/>
    </source>
</evidence>
<dbReference type="GO" id="GO:0061630">
    <property type="term" value="F:ubiquitin protein ligase activity"/>
    <property type="evidence" value="ECO:0007669"/>
    <property type="project" value="TreeGrafter"/>
</dbReference>
<evidence type="ECO:0000313" key="8">
    <source>
        <dbReference type="Proteomes" id="UP001355207"/>
    </source>
</evidence>
<gene>
    <name evidence="7" type="ORF">L201_005612</name>
</gene>
<proteinExistence type="predicted"/>
<dbReference type="InterPro" id="IPR013083">
    <property type="entry name" value="Znf_RING/FYVE/PHD"/>
</dbReference>
<evidence type="ECO:0000256" key="4">
    <source>
        <dbReference type="PROSITE-ProRule" id="PRU00175"/>
    </source>
</evidence>
<feature type="region of interest" description="Disordered" evidence="5">
    <location>
        <begin position="191"/>
        <end position="215"/>
    </location>
</feature>
<feature type="region of interest" description="Disordered" evidence="5">
    <location>
        <begin position="102"/>
        <end position="145"/>
    </location>
</feature>
<feature type="region of interest" description="Disordered" evidence="5">
    <location>
        <begin position="397"/>
        <end position="503"/>
    </location>
</feature>
<evidence type="ECO:0000313" key="7">
    <source>
        <dbReference type="EMBL" id="WWC90676.1"/>
    </source>
</evidence>
<sequence>MPGPAPFWLCHECGAQMRPVIVNGVSHCASCNGEFIEILDPEVNPDPFHELPPAPPTRPSTESSPSVRQTPQPPTRQTHPGEGGQSFLSSLFGNILGAAAEHGEGSHAPSAGPNSGTSNRATSPSGNGNAAGGSGGSSRTFSFNFPGGGRGQVMFGSFNGGSGMGMGMGPFGPTGQGRTTGGMDFESLFPQGFGPPRNGQGGGQAGQPHPLGPGDPMDGGELLRALMAVMGEEGQMGQGMFFGPGGARGNFGDYATSEQGFNDILERLMQAAGPQGPLPASDIVIQGLPRFKFDDEKKLAQSTYKDCPVCKDDFALGDEVVRIPCAHIFHPDCLVPWLKQNGSCPVCRFSLVPDEENRNRASQTATGQTSSNSQNNDNSTQEAGQSTMTNILNRLFGQAGGATSNPTSPTGNEPNHFPFGTAGEAAQSSTPQASTPAADHTSTSADAQPEQSHPAPAPGNTDPPSPIIPASGQPSLSTAIPEDYRARHRERERQRQQEQDNHE</sequence>
<dbReference type="SUPFAM" id="SSF57850">
    <property type="entry name" value="RING/U-box"/>
    <property type="match status" value="1"/>
</dbReference>
<feature type="compositionally biased region" description="Low complexity" evidence="5">
    <location>
        <begin position="362"/>
        <end position="381"/>
    </location>
</feature>
<keyword evidence="3" id="KW-0862">Zinc</keyword>
<dbReference type="EMBL" id="CP144104">
    <property type="protein sequence ID" value="WWC90676.1"/>
    <property type="molecule type" value="Genomic_DNA"/>
</dbReference>
<feature type="compositionally biased region" description="Polar residues" evidence="5">
    <location>
        <begin position="401"/>
        <end position="413"/>
    </location>
</feature>
<evidence type="ECO:0000256" key="2">
    <source>
        <dbReference type="ARBA" id="ARBA00022771"/>
    </source>
</evidence>
<dbReference type="InterPro" id="IPR001841">
    <property type="entry name" value="Znf_RING"/>
</dbReference>
<dbReference type="GO" id="GO:0006511">
    <property type="term" value="P:ubiquitin-dependent protein catabolic process"/>
    <property type="evidence" value="ECO:0007669"/>
    <property type="project" value="TreeGrafter"/>
</dbReference>
<dbReference type="PANTHER" id="PTHR45931">
    <property type="entry name" value="SI:CH211-59O9.10"/>
    <property type="match status" value="1"/>
</dbReference>
<dbReference type="GO" id="GO:0005634">
    <property type="term" value="C:nucleus"/>
    <property type="evidence" value="ECO:0007669"/>
    <property type="project" value="TreeGrafter"/>
</dbReference>
<evidence type="ECO:0000256" key="1">
    <source>
        <dbReference type="ARBA" id="ARBA00022723"/>
    </source>
</evidence>
<dbReference type="SMART" id="SM00184">
    <property type="entry name" value="RING"/>
    <property type="match status" value="1"/>
</dbReference>
<dbReference type="PROSITE" id="PS50089">
    <property type="entry name" value="ZF_RING_2"/>
    <property type="match status" value="1"/>
</dbReference>
<dbReference type="Proteomes" id="UP001355207">
    <property type="component" value="Chromosome 7"/>
</dbReference>
<dbReference type="InterPro" id="IPR051834">
    <property type="entry name" value="RING_finger_E3_ligase"/>
</dbReference>
<evidence type="ECO:0000256" key="3">
    <source>
        <dbReference type="ARBA" id="ARBA00022833"/>
    </source>
</evidence>
<protein>
    <recommendedName>
        <fullName evidence="6">RING-type domain-containing protein</fullName>
    </recommendedName>
</protein>
<organism evidence="7 8">
    <name type="scientific">Kwoniella dendrophila CBS 6074</name>
    <dbReference type="NCBI Taxonomy" id="1295534"/>
    <lineage>
        <taxon>Eukaryota</taxon>
        <taxon>Fungi</taxon>
        <taxon>Dikarya</taxon>
        <taxon>Basidiomycota</taxon>
        <taxon>Agaricomycotina</taxon>
        <taxon>Tremellomycetes</taxon>
        <taxon>Tremellales</taxon>
        <taxon>Cryptococcaceae</taxon>
        <taxon>Kwoniella</taxon>
    </lineage>
</organism>
<dbReference type="PANTHER" id="PTHR45931:SF3">
    <property type="entry name" value="RING ZINC FINGER-CONTAINING PROTEIN"/>
    <property type="match status" value="1"/>
</dbReference>
<dbReference type="CDD" id="cd16667">
    <property type="entry name" value="RING-H2_RNF126-like"/>
    <property type="match status" value="1"/>
</dbReference>
<feature type="region of interest" description="Disordered" evidence="5">
    <location>
        <begin position="42"/>
        <end position="89"/>
    </location>
</feature>
<accession>A0AAX4JZ10</accession>
<name>A0AAX4JZ10_9TREE</name>
<keyword evidence="8" id="KW-1185">Reference proteome</keyword>
<dbReference type="Pfam" id="PF13639">
    <property type="entry name" value="zf-RING_2"/>
    <property type="match status" value="1"/>
</dbReference>
<feature type="region of interest" description="Disordered" evidence="5">
    <location>
        <begin position="356"/>
        <end position="384"/>
    </location>
</feature>
<keyword evidence="2 4" id="KW-0863">Zinc-finger</keyword>
<feature type="domain" description="RING-type" evidence="6">
    <location>
        <begin position="307"/>
        <end position="348"/>
    </location>
</feature>
<feature type="compositionally biased region" description="Pro residues" evidence="5">
    <location>
        <begin position="455"/>
        <end position="467"/>
    </location>
</feature>
<keyword evidence="1" id="KW-0479">Metal-binding</keyword>
<dbReference type="RefSeq" id="XP_066077439.1">
    <property type="nucleotide sequence ID" value="XM_066221342.1"/>
</dbReference>
<reference evidence="7 8" key="1">
    <citation type="submission" date="2024-01" db="EMBL/GenBank/DDBJ databases">
        <title>Comparative genomics of Cryptococcus and Kwoniella reveals pathogenesis evolution and contrasting modes of karyotype evolution via chromosome fusion or intercentromeric recombination.</title>
        <authorList>
            <person name="Coelho M.A."/>
            <person name="David-Palma M."/>
            <person name="Shea T."/>
            <person name="Bowers K."/>
            <person name="McGinley-Smith S."/>
            <person name="Mohammad A.W."/>
            <person name="Gnirke A."/>
            <person name="Yurkov A.M."/>
            <person name="Nowrousian M."/>
            <person name="Sun S."/>
            <person name="Cuomo C.A."/>
            <person name="Heitman J."/>
        </authorList>
    </citation>
    <scope>NUCLEOTIDE SEQUENCE [LARGE SCALE GENOMIC DNA]</scope>
    <source>
        <strain evidence="7 8">CBS 6074</strain>
    </source>
</reference>
<dbReference type="AlphaFoldDB" id="A0AAX4JZ10"/>
<dbReference type="GeneID" id="91096282"/>
<dbReference type="GO" id="GO:0008270">
    <property type="term" value="F:zinc ion binding"/>
    <property type="evidence" value="ECO:0007669"/>
    <property type="project" value="UniProtKB-KW"/>
</dbReference>
<evidence type="ECO:0000259" key="6">
    <source>
        <dbReference type="PROSITE" id="PS50089"/>
    </source>
</evidence>
<feature type="compositionally biased region" description="Low complexity" evidence="5">
    <location>
        <begin position="59"/>
        <end position="78"/>
    </location>
</feature>